<dbReference type="OrthoDB" id="5380394at2"/>
<comment type="caution">
    <text evidence="2">The sequence shown here is derived from an EMBL/GenBank/DDBJ whole genome shotgun (WGS) entry which is preliminary data.</text>
</comment>
<organism evidence="2 3">
    <name type="scientific">Massilia glaciei</name>
    <dbReference type="NCBI Taxonomy" id="1524097"/>
    <lineage>
        <taxon>Bacteria</taxon>
        <taxon>Pseudomonadati</taxon>
        <taxon>Pseudomonadota</taxon>
        <taxon>Betaproteobacteria</taxon>
        <taxon>Burkholderiales</taxon>
        <taxon>Oxalobacteraceae</taxon>
        <taxon>Telluria group</taxon>
        <taxon>Massilia</taxon>
    </lineage>
</organism>
<protein>
    <submittedName>
        <fullName evidence="2">Aspartyl beta-hydroxylase</fullName>
    </submittedName>
</protein>
<evidence type="ECO:0000256" key="1">
    <source>
        <dbReference type="SAM" id="MobiDB-lite"/>
    </source>
</evidence>
<feature type="region of interest" description="Disordered" evidence="1">
    <location>
        <begin position="337"/>
        <end position="356"/>
    </location>
</feature>
<dbReference type="Proteomes" id="UP000241421">
    <property type="component" value="Unassembled WGS sequence"/>
</dbReference>
<evidence type="ECO:0000313" key="2">
    <source>
        <dbReference type="EMBL" id="PWF41060.1"/>
    </source>
</evidence>
<proteinExistence type="predicted"/>
<sequence length="356" mass="38376">MTHGFAFAERALMRGERVAPERLDSLRGWYPVAATGDQVGWRWLGGKRFSEPFFSDTLADQPRQSRLVCQTPYAALAQFDDVLAPSAFIFHVSRCGSTLLTQSLAALAHCVVLSEPPVLDAFLRERGQGGLDAAGLAVFRQLVGALGQRRGPGESAFVIKFDSWHIASLAAVRRAFPDTPCIFLYREPDAVLASHRRRRGPQMVPGMIDPARLGIDGGARAPGDLDAYCIAVLEQFYTAALAQAGAAGLMLLNYNELPGAVPALLARLGIACSAQEGAAIRARAAYHSKDAGLPFGGDPDGAPMHGGATLAAAYARLEQMRLEQMRLEQMRLEQMRLSAQATTKPQPSHNQAITKP</sequence>
<dbReference type="RefSeq" id="WP_106760131.1">
    <property type="nucleotide sequence ID" value="NZ_PXWF02000320.1"/>
</dbReference>
<keyword evidence="3" id="KW-1185">Reference proteome</keyword>
<gene>
    <name evidence="2" type="ORF">C7C56_025375</name>
</gene>
<reference evidence="2 3" key="1">
    <citation type="submission" date="2018-04" db="EMBL/GenBank/DDBJ databases">
        <title>Massilia violaceinigra sp. nov., a novel purple-pigmented bacterium isolated from Tianshan glacier, Xinjiang, China.</title>
        <authorList>
            <person name="Wang H."/>
        </authorList>
    </citation>
    <scope>NUCLEOTIDE SEQUENCE [LARGE SCALE GENOMIC DNA]</scope>
    <source>
        <strain evidence="2 3">B448-2</strain>
    </source>
</reference>
<dbReference type="InterPro" id="IPR027417">
    <property type="entry name" value="P-loop_NTPase"/>
</dbReference>
<dbReference type="AlphaFoldDB" id="A0A2U2HDG9"/>
<accession>A0A2U2HDG9</accession>
<dbReference type="Gene3D" id="3.40.50.300">
    <property type="entry name" value="P-loop containing nucleotide triphosphate hydrolases"/>
    <property type="match status" value="1"/>
</dbReference>
<evidence type="ECO:0000313" key="3">
    <source>
        <dbReference type="Proteomes" id="UP000241421"/>
    </source>
</evidence>
<name>A0A2U2HDG9_9BURK</name>
<dbReference type="EMBL" id="PXWF02000320">
    <property type="protein sequence ID" value="PWF41060.1"/>
    <property type="molecule type" value="Genomic_DNA"/>
</dbReference>
<dbReference type="SUPFAM" id="SSF52540">
    <property type="entry name" value="P-loop containing nucleoside triphosphate hydrolases"/>
    <property type="match status" value="1"/>
</dbReference>